<comment type="caution">
    <text evidence="7">The sequence shown here is derived from an EMBL/GenBank/DDBJ whole genome shotgun (WGS) entry which is preliminary data.</text>
</comment>
<name>A0A5C8P383_9BACI</name>
<dbReference type="SUPFAM" id="SSF53901">
    <property type="entry name" value="Thiolase-like"/>
    <property type="match status" value="2"/>
</dbReference>
<dbReference type="AlphaFoldDB" id="A0A5C8P383"/>
<dbReference type="InterPro" id="IPR011141">
    <property type="entry name" value="Polyketide_synthase_type-III"/>
</dbReference>
<dbReference type="RefSeq" id="WP_147665559.1">
    <property type="nucleotide sequence ID" value="NZ_VDUW01000001.1"/>
</dbReference>
<dbReference type="PROSITE" id="PS00441">
    <property type="entry name" value="CHALCONE_SYNTH"/>
    <property type="match status" value="1"/>
</dbReference>
<dbReference type="GO" id="GO:0030639">
    <property type="term" value="P:polyketide biosynthetic process"/>
    <property type="evidence" value="ECO:0007669"/>
    <property type="project" value="TreeGrafter"/>
</dbReference>
<evidence type="ECO:0000256" key="2">
    <source>
        <dbReference type="ARBA" id="ARBA00022679"/>
    </source>
</evidence>
<keyword evidence="8" id="KW-1185">Reference proteome</keyword>
<sequence>MSIIGSVGLGIPSFEINQTTVKQLVKQLFKKERMIERLLPIFDNAAIENRQFVVSTDWFHQDWDFSKRNELYIKYALDYSLQAIDHCLTNENFLNEKIAYEEIDMIIFVSSTGISTPSMDARIMNKRPFREDIHRLPIWGLGCAGGASGLARASDWTSTYKDETVLLICCELCSLTFQKEDKKKRNIVGTALFGDGVGAALVIGEHSPLVKRLNRNQKPMIKNASSFTKKDTESIMGWNVNENGLEVVFSKSIPSLIHSLWKPHLEGFLQLLDIKRDDIHSFIAHPGGKKVLEAMEEACSIPTSKFYHSYQVLKNHGNMSSPTVLYILKEWMKDKERDCSTCDQSILSALGPGFSSELLLLEWR</sequence>
<comment type="similarity">
    <text evidence="1">Belongs to the thiolase-like superfamily. Chalcone/stilbene synthases family.</text>
</comment>
<feature type="active site" description="Acyl-thioester intermediate" evidence="4">
    <location>
        <position position="143"/>
    </location>
</feature>
<evidence type="ECO:0000256" key="1">
    <source>
        <dbReference type="ARBA" id="ARBA00005531"/>
    </source>
</evidence>
<proteinExistence type="inferred from homology"/>
<feature type="domain" description="Chalcone/stilbene synthase C-terminal" evidence="6">
    <location>
        <begin position="231"/>
        <end position="361"/>
    </location>
</feature>
<dbReference type="GO" id="GO:0016747">
    <property type="term" value="F:acyltransferase activity, transferring groups other than amino-acyl groups"/>
    <property type="evidence" value="ECO:0007669"/>
    <property type="project" value="InterPro"/>
</dbReference>
<dbReference type="OrthoDB" id="9786288at2"/>
<dbReference type="InterPro" id="IPR018088">
    <property type="entry name" value="Chalcone/stilbene_synthase_AS"/>
</dbReference>
<accession>A0A5C8P383</accession>
<evidence type="ECO:0000256" key="4">
    <source>
        <dbReference type="PIRSR" id="PIRSR000451-1"/>
    </source>
</evidence>
<dbReference type="InterPro" id="IPR001099">
    <property type="entry name" value="Chalcone/stilbene_synt_N"/>
</dbReference>
<dbReference type="EMBL" id="VDUW01000001">
    <property type="protein sequence ID" value="TXL67822.1"/>
    <property type="molecule type" value="Genomic_DNA"/>
</dbReference>
<organism evidence="7 8">
    <name type="scientific">Cerasibacillus terrae</name>
    <dbReference type="NCBI Taxonomy" id="2498845"/>
    <lineage>
        <taxon>Bacteria</taxon>
        <taxon>Bacillati</taxon>
        <taxon>Bacillota</taxon>
        <taxon>Bacilli</taxon>
        <taxon>Bacillales</taxon>
        <taxon>Bacillaceae</taxon>
        <taxon>Cerasibacillus</taxon>
    </lineage>
</organism>
<dbReference type="PIRSF" id="PIRSF000451">
    <property type="entry name" value="PKS_III"/>
    <property type="match status" value="1"/>
</dbReference>
<keyword evidence="3" id="KW-0012">Acyltransferase</keyword>
<evidence type="ECO:0000259" key="6">
    <source>
        <dbReference type="Pfam" id="PF02797"/>
    </source>
</evidence>
<dbReference type="Gene3D" id="3.40.47.10">
    <property type="match status" value="2"/>
</dbReference>
<evidence type="ECO:0000313" key="7">
    <source>
        <dbReference type="EMBL" id="TXL67822.1"/>
    </source>
</evidence>
<gene>
    <name evidence="7" type="ORF">FHP05_02030</name>
</gene>
<dbReference type="InterPro" id="IPR012328">
    <property type="entry name" value="Chalcone/stilbene_synt_C"/>
</dbReference>
<evidence type="ECO:0000313" key="8">
    <source>
        <dbReference type="Proteomes" id="UP000321574"/>
    </source>
</evidence>
<evidence type="ECO:0000259" key="5">
    <source>
        <dbReference type="Pfam" id="PF00195"/>
    </source>
</evidence>
<dbReference type="Pfam" id="PF00195">
    <property type="entry name" value="Chal_sti_synt_N"/>
    <property type="match status" value="1"/>
</dbReference>
<dbReference type="PANTHER" id="PTHR11877:SF99">
    <property type="entry name" value="1,3,6,8-TETRAHYDROXYNAPHTHALENE SYNTHASE"/>
    <property type="match status" value="1"/>
</dbReference>
<dbReference type="InterPro" id="IPR016039">
    <property type="entry name" value="Thiolase-like"/>
</dbReference>
<evidence type="ECO:0000256" key="3">
    <source>
        <dbReference type="ARBA" id="ARBA00023315"/>
    </source>
</evidence>
<keyword evidence="2" id="KW-0808">Transferase</keyword>
<dbReference type="PANTHER" id="PTHR11877">
    <property type="entry name" value="HYDROXYMETHYLGLUTARYL-COA SYNTHASE"/>
    <property type="match status" value="1"/>
</dbReference>
<protein>
    <submittedName>
        <fullName evidence="7">Type III polyketide synthase</fullName>
    </submittedName>
</protein>
<dbReference type="Pfam" id="PF02797">
    <property type="entry name" value="Chal_sti_synt_C"/>
    <property type="match status" value="1"/>
</dbReference>
<dbReference type="Proteomes" id="UP000321574">
    <property type="component" value="Unassembled WGS sequence"/>
</dbReference>
<dbReference type="CDD" id="cd00831">
    <property type="entry name" value="CHS_like"/>
    <property type="match status" value="1"/>
</dbReference>
<reference evidence="7 8" key="1">
    <citation type="submission" date="2019-06" db="EMBL/GenBank/DDBJ databases">
        <title>Cerasibacillus sp. nov., isolated from maize field.</title>
        <authorList>
            <person name="Lin S.-Y."/>
            <person name="Tsai C.-F."/>
            <person name="Young C.-C."/>
        </authorList>
    </citation>
    <scope>NUCLEOTIDE SEQUENCE [LARGE SCALE GENOMIC DNA]</scope>
    <source>
        <strain evidence="7 8">CC-CFT480</strain>
    </source>
</reference>
<feature type="domain" description="Chalcone/stilbene synthase N-terminal" evidence="5">
    <location>
        <begin position="6"/>
        <end position="204"/>
    </location>
</feature>